<evidence type="ECO:0000313" key="1">
    <source>
        <dbReference type="EMBL" id="KAI4365513.1"/>
    </source>
</evidence>
<evidence type="ECO:0000313" key="2">
    <source>
        <dbReference type="Proteomes" id="UP001057402"/>
    </source>
</evidence>
<dbReference type="EMBL" id="CM042885">
    <property type="protein sequence ID" value="KAI4365513.1"/>
    <property type="molecule type" value="Genomic_DNA"/>
</dbReference>
<accession>A0ACB9QPE2</accession>
<organism evidence="1 2">
    <name type="scientific">Melastoma candidum</name>
    <dbReference type="NCBI Taxonomy" id="119954"/>
    <lineage>
        <taxon>Eukaryota</taxon>
        <taxon>Viridiplantae</taxon>
        <taxon>Streptophyta</taxon>
        <taxon>Embryophyta</taxon>
        <taxon>Tracheophyta</taxon>
        <taxon>Spermatophyta</taxon>
        <taxon>Magnoliopsida</taxon>
        <taxon>eudicotyledons</taxon>
        <taxon>Gunneridae</taxon>
        <taxon>Pentapetalae</taxon>
        <taxon>rosids</taxon>
        <taxon>malvids</taxon>
        <taxon>Myrtales</taxon>
        <taxon>Melastomataceae</taxon>
        <taxon>Melastomatoideae</taxon>
        <taxon>Melastomateae</taxon>
        <taxon>Melastoma</taxon>
    </lineage>
</organism>
<dbReference type="Proteomes" id="UP001057402">
    <property type="component" value="Chromosome 6"/>
</dbReference>
<name>A0ACB9QPE2_9MYRT</name>
<protein>
    <submittedName>
        <fullName evidence="1">Uncharacterized protein</fullName>
    </submittedName>
</protein>
<sequence>MSDRRRRGDSKWDSREDPPVSSHHIPDNSWPRRGGVQASRGSDDGHNNGQRWSSANEKDSARSRYDSDFSTREDMVGARGKQKDGYNSVDVGRQFDSWEGEGTYTTRMSPGLDDWRKRNRSRSPQDRHDRSPGHRNRNWRRSSSRSRIPDRVRRESEIYDRSSSRTSLSSETCKNFAAGRCRKGNDCRYLHEGSQHHSDAWDNIRQRTGGIPKHLATPESRDPSVKSSRPAELCSHFQRGTCRRGSSCRYVHQLASNSLDKSYQNEDIGVFENDQRRRDISPELGDREPRGHMGLSDRLTNDWSTDNRLEHSLGSGSKMWDNMSSAIGATENANGRQLGMQEELRSAGNLILDTSKTPDWNPQMTSLTHNGTPVTVQEQASMQNASNQIYYASMQPVRADFPPMQPHHGLNENGASVLSSYDQNSISRIAGHLGDTTVVSGMAYKSNLSNQSLGVGASSGLDTVGGHQFVISAEHQKSGNILESSSKPLANEGEQVLQSDFVDPNSSQVALGGPPLQNFASGEHIRQLTDLSASLAHLLGAGNDLPQICAALSSQQMMDVSSALSAIAAGSILPPVQSNTPLGNQKQYDPLSDSLEPNIREDSNKPPFLTVPTGGVNANLNANNVRTEGNDAQEVKETEEKGVEEIENEKEKGKEMQDDEKLENIGKDRGGKKTKEAKNLRAFKFALVEFVKDLMKPTWKEGQMDKEAYKTIVRKVVDKVTGTMQGNIPQSQDKIEQYLTFAKPKLTKLVQAYVEKEKSRKA</sequence>
<comment type="caution">
    <text evidence="1">The sequence shown here is derived from an EMBL/GenBank/DDBJ whole genome shotgun (WGS) entry which is preliminary data.</text>
</comment>
<reference evidence="2" key="1">
    <citation type="journal article" date="2023" name="Front. Plant Sci.">
        <title>Chromosomal-level genome assembly of Melastoma candidum provides insights into trichome evolution.</title>
        <authorList>
            <person name="Zhong Y."/>
            <person name="Wu W."/>
            <person name="Sun C."/>
            <person name="Zou P."/>
            <person name="Liu Y."/>
            <person name="Dai S."/>
            <person name="Zhou R."/>
        </authorList>
    </citation>
    <scope>NUCLEOTIDE SEQUENCE [LARGE SCALE GENOMIC DNA]</scope>
</reference>
<keyword evidence="2" id="KW-1185">Reference proteome</keyword>
<proteinExistence type="predicted"/>
<gene>
    <name evidence="1" type="ORF">MLD38_021492</name>
</gene>